<evidence type="ECO:0000256" key="1">
    <source>
        <dbReference type="SAM" id="MobiDB-lite"/>
    </source>
</evidence>
<feature type="compositionally biased region" description="Polar residues" evidence="1">
    <location>
        <begin position="354"/>
        <end position="373"/>
    </location>
</feature>
<dbReference type="EMBL" id="AZGZ01000006">
    <property type="protein sequence ID" value="KZZ94467.1"/>
    <property type="molecule type" value="Genomic_DNA"/>
</dbReference>
<organism evidence="2 3">
    <name type="scientific">Ascosphaera apis ARSEF 7405</name>
    <dbReference type="NCBI Taxonomy" id="392613"/>
    <lineage>
        <taxon>Eukaryota</taxon>
        <taxon>Fungi</taxon>
        <taxon>Dikarya</taxon>
        <taxon>Ascomycota</taxon>
        <taxon>Pezizomycotina</taxon>
        <taxon>Eurotiomycetes</taxon>
        <taxon>Eurotiomycetidae</taxon>
        <taxon>Onygenales</taxon>
        <taxon>Ascosphaeraceae</taxon>
        <taxon>Ascosphaera</taxon>
    </lineage>
</organism>
<feature type="compositionally biased region" description="Polar residues" evidence="1">
    <location>
        <begin position="227"/>
        <end position="242"/>
    </location>
</feature>
<feature type="compositionally biased region" description="Polar residues" evidence="1">
    <location>
        <begin position="164"/>
        <end position="173"/>
    </location>
</feature>
<protein>
    <submittedName>
        <fullName evidence="2">Uncharacterized protein</fullName>
    </submittedName>
</protein>
<name>A0A168AX45_9EURO</name>
<evidence type="ECO:0000313" key="2">
    <source>
        <dbReference type="EMBL" id="KZZ94467.1"/>
    </source>
</evidence>
<feature type="compositionally biased region" description="Polar residues" evidence="1">
    <location>
        <begin position="202"/>
        <end position="212"/>
    </location>
</feature>
<feature type="compositionally biased region" description="Basic and acidic residues" evidence="1">
    <location>
        <begin position="374"/>
        <end position="389"/>
    </location>
</feature>
<accession>A0A168AX45</accession>
<feature type="region of interest" description="Disordered" evidence="1">
    <location>
        <begin position="106"/>
        <end position="389"/>
    </location>
</feature>
<dbReference type="OrthoDB" id="5244622at2759"/>
<gene>
    <name evidence="2" type="ORF">AAP_01767</name>
</gene>
<keyword evidence="3" id="KW-1185">Reference proteome</keyword>
<feature type="compositionally biased region" description="Polar residues" evidence="1">
    <location>
        <begin position="116"/>
        <end position="133"/>
    </location>
</feature>
<evidence type="ECO:0000313" key="3">
    <source>
        <dbReference type="Proteomes" id="UP000242877"/>
    </source>
</evidence>
<dbReference type="AlphaFoldDB" id="A0A168AX45"/>
<feature type="compositionally biased region" description="Basic and acidic residues" evidence="1">
    <location>
        <begin position="307"/>
        <end position="317"/>
    </location>
</feature>
<feature type="compositionally biased region" description="Low complexity" evidence="1">
    <location>
        <begin position="213"/>
        <end position="226"/>
    </location>
</feature>
<reference evidence="2 3" key="1">
    <citation type="journal article" date="2016" name="Genome Biol. Evol.">
        <title>Divergent and convergent evolution of fungal pathogenicity.</title>
        <authorList>
            <person name="Shang Y."/>
            <person name="Xiao G."/>
            <person name="Zheng P."/>
            <person name="Cen K."/>
            <person name="Zhan S."/>
            <person name="Wang C."/>
        </authorList>
    </citation>
    <scope>NUCLEOTIDE SEQUENCE [LARGE SCALE GENOMIC DNA]</scope>
    <source>
        <strain evidence="2 3">ARSEF 7405</strain>
    </source>
</reference>
<sequence>MVEYGLPRRDYSASSVLWKIPGAFPRDDFLNPPCYTADNDDLKADVDQPVKSYSIPILSSPSQSQLGIVAAQLEPFPPTCLDKQNEATLGIPETNLLEQTCSIENHEPSCLPENSPEASQQCVPELPSLNNHGEVQDQGVEISTAEPGHDFPVPNTDSTKDSTEYSSNPQRTMPATAESISRWAEFAKKRSMTLSMHHKEQLQQTSVCTKNTSSSRKASPSSLSSSNCEPKQNTASKSQNRNEASRPLIEGIASTAISPEPSSLKIPAKTVELEHLRRASTRAESKHNLAGTSAQAPVQSSQTQIEGKPRVEARWVDNEDFTSWTHRHPSSSEPAKDIELANPPRSTQKEEAQHQSPRLPSQAMSKDGSNFATSKDEHESNEKPRDTHKLNEDAAAINLLDKLNAGSKVRSDPIDRIPNETIIKKMIENTKSLQASKWAPVQQKPPVAKPLPTPKFTYEPSNPTINDFRTVGISGLPSTVTLSDITSILGGRCTLSINIMRGLPTQKGKVTMAIVVFQEGQAAVAFMNHAKWHGVYMPGMDPKNPKNRLSVWISGLPTHPTPKVVNFDICYNGCTRFLSIQRIPGPVERSAMLHMLRVAHPIPFASDGLGSGMAEVRIPENEEKPKELEEGEIRETGYSCEIHFHSIEAAMSVVRTLAKLPGLKVTFLPDPCSKSIQKLARVPEMSEQRELMPLASTSMPMAHGRLGENNYNYDLLGR</sequence>
<feature type="compositionally biased region" description="Basic and acidic residues" evidence="1">
    <location>
        <begin position="271"/>
        <end position="287"/>
    </location>
</feature>
<dbReference type="Proteomes" id="UP000242877">
    <property type="component" value="Unassembled WGS sequence"/>
</dbReference>
<proteinExistence type="predicted"/>
<comment type="caution">
    <text evidence="2">The sequence shown here is derived from an EMBL/GenBank/DDBJ whole genome shotgun (WGS) entry which is preliminary data.</text>
</comment>
<dbReference type="VEuPathDB" id="FungiDB:AAP_01767"/>
<feature type="compositionally biased region" description="Polar residues" evidence="1">
    <location>
        <begin position="290"/>
        <end position="305"/>
    </location>
</feature>